<dbReference type="InterPro" id="IPR001764">
    <property type="entry name" value="Glyco_hydro_3_N"/>
</dbReference>
<gene>
    <name evidence="7" type="primary">nagZ</name>
    <name evidence="7" type="ORF">WG929_05570</name>
</gene>
<dbReference type="Pfam" id="PF00933">
    <property type="entry name" value="Glyco_hydro_3"/>
    <property type="match status" value="1"/>
</dbReference>
<dbReference type="EMBL" id="JBBKTX010000005">
    <property type="protein sequence ID" value="MFK4751875.1"/>
    <property type="molecule type" value="Genomic_DNA"/>
</dbReference>
<evidence type="ECO:0000256" key="3">
    <source>
        <dbReference type="ARBA" id="ARBA00012663"/>
    </source>
</evidence>
<dbReference type="NCBIfam" id="NF003740">
    <property type="entry name" value="PRK05337.1"/>
    <property type="match status" value="1"/>
</dbReference>
<comment type="similarity">
    <text evidence="2">Belongs to the glycosyl hydrolase 3 family.</text>
</comment>
<sequence>MSQPVLMDTAAIGVIADLLGPQLLKEDWPVLESEALSGLILFTRNYQNPQQLQQLTADVRHIRRDIPLFVDQEGGRVQRFREGFTRLPPMALLGEIFQTRPESALTLARDIGWLMATELVRGGVDVSFAPVLDIERGCSQVIGNRAFATDAAAVSLLAAAFVDGMAAAGMKAVGKHFPGHGAVVADSHRELPVDHRSLAQLDYDMRPFHYLIATGRMAGVMPAHVVYPALDNAQTAGFSCHWLTLLRQQLGFTGVVFSDDLTMEGAARYGSYRHRAELAMAAGCNALVVCNRQSGELEVLQHVEQALAQGRPRLDLSGWQYQPPPMAAEAAAVTEINKSLERIRSGLAALTAS</sequence>
<dbReference type="PROSITE" id="PS00775">
    <property type="entry name" value="GLYCOSYL_HYDROL_F3"/>
    <property type="match status" value="1"/>
</dbReference>
<dbReference type="RefSeq" id="WP_416205236.1">
    <property type="nucleotide sequence ID" value="NZ_JBBKTX010000005.1"/>
</dbReference>
<dbReference type="SUPFAM" id="SSF51445">
    <property type="entry name" value="(Trans)glycosidases"/>
    <property type="match status" value="1"/>
</dbReference>
<keyword evidence="5 7" id="KW-0326">Glycosidase</keyword>
<dbReference type="InterPro" id="IPR017853">
    <property type="entry name" value="GH"/>
</dbReference>
<accession>A0ABW8NG19</accession>
<evidence type="ECO:0000256" key="1">
    <source>
        <dbReference type="ARBA" id="ARBA00001231"/>
    </source>
</evidence>
<dbReference type="PANTHER" id="PTHR30480:SF13">
    <property type="entry name" value="BETA-HEXOSAMINIDASE"/>
    <property type="match status" value="1"/>
</dbReference>
<evidence type="ECO:0000256" key="2">
    <source>
        <dbReference type="ARBA" id="ARBA00005336"/>
    </source>
</evidence>
<evidence type="ECO:0000259" key="6">
    <source>
        <dbReference type="Pfam" id="PF00933"/>
    </source>
</evidence>
<dbReference type="GO" id="GO:0004563">
    <property type="term" value="F:beta-N-acetylhexosaminidase activity"/>
    <property type="evidence" value="ECO:0007669"/>
    <property type="project" value="UniProtKB-EC"/>
</dbReference>
<keyword evidence="8" id="KW-1185">Reference proteome</keyword>
<reference evidence="7 8" key="1">
    <citation type="submission" date="2024-03" db="EMBL/GenBank/DDBJ databases">
        <title>High-quality draft genome sequence of Oceanobacter sp. wDCs-4.</title>
        <authorList>
            <person name="Dong C."/>
        </authorList>
    </citation>
    <scope>NUCLEOTIDE SEQUENCE [LARGE SCALE GENOMIC DNA]</scope>
    <source>
        <strain evidence="8">wDCs-4</strain>
    </source>
</reference>
<dbReference type="Proteomes" id="UP001620597">
    <property type="component" value="Unassembled WGS sequence"/>
</dbReference>
<dbReference type="EC" id="3.2.1.52" evidence="3"/>
<evidence type="ECO:0000256" key="4">
    <source>
        <dbReference type="ARBA" id="ARBA00022801"/>
    </source>
</evidence>
<name>A0ABW8NG19_9GAMM</name>
<comment type="catalytic activity">
    <reaction evidence="1">
        <text>Hydrolysis of terminal non-reducing N-acetyl-D-hexosamine residues in N-acetyl-beta-D-hexosaminides.</text>
        <dbReference type="EC" id="3.2.1.52"/>
    </reaction>
</comment>
<proteinExistence type="inferred from homology"/>
<keyword evidence="4 7" id="KW-0378">Hydrolase</keyword>
<feature type="domain" description="Glycoside hydrolase family 3 N-terminal" evidence="6">
    <location>
        <begin position="30"/>
        <end position="311"/>
    </location>
</feature>
<evidence type="ECO:0000313" key="7">
    <source>
        <dbReference type="EMBL" id="MFK4751875.1"/>
    </source>
</evidence>
<protein>
    <recommendedName>
        <fullName evidence="3">beta-N-acetylhexosaminidase</fullName>
        <ecNumber evidence="3">3.2.1.52</ecNumber>
    </recommendedName>
</protein>
<organism evidence="7 8">
    <name type="scientific">Oceanobacter antarcticus</name>
    <dbReference type="NCBI Taxonomy" id="3133425"/>
    <lineage>
        <taxon>Bacteria</taxon>
        <taxon>Pseudomonadati</taxon>
        <taxon>Pseudomonadota</taxon>
        <taxon>Gammaproteobacteria</taxon>
        <taxon>Oceanospirillales</taxon>
        <taxon>Oceanospirillaceae</taxon>
        <taxon>Oceanobacter</taxon>
    </lineage>
</organism>
<comment type="caution">
    <text evidence="7">The sequence shown here is derived from an EMBL/GenBank/DDBJ whole genome shotgun (WGS) entry which is preliminary data.</text>
</comment>
<dbReference type="InterPro" id="IPR050226">
    <property type="entry name" value="NagZ_Beta-hexosaminidase"/>
</dbReference>
<evidence type="ECO:0000313" key="8">
    <source>
        <dbReference type="Proteomes" id="UP001620597"/>
    </source>
</evidence>
<evidence type="ECO:0000256" key="5">
    <source>
        <dbReference type="ARBA" id="ARBA00023295"/>
    </source>
</evidence>
<dbReference type="InterPro" id="IPR036962">
    <property type="entry name" value="Glyco_hydro_3_N_sf"/>
</dbReference>
<dbReference type="InterPro" id="IPR019800">
    <property type="entry name" value="Glyco_hydro_3_AS"/>
</dbReference>
<dbReference type="Gene3D" id="3.20.20.300">
    <property type="entry name" value="Glycoside hydrolase, family 3, N-terminal domain"/>
    <property type="match status" value="1"/>
</dbReference>
<dbReference type="PANTHER" id="PTHR30480">
    <property type="entry name" value="BETA-HEXOSAMINIDASE-RELATED"/>
    <property type="match status" value="1"/>
</dbReference>